<feature type="non-terminal residue" evidence="1">
    <location>
        <position position="34"/>
    </location>
</feature>
<organism evidence="1">
    <name type="scientific">hydrothermal vent metagenome</name>
    <dbReference type="NCBI Taxonomy" id="652676"/>
    <lineage>
        <taxon>unclassified sequences</taxon>
        <taxon>metagenomes</taxon>
        <taxon>ecological metagenomes</taxon>
    </lineage>
</organism>
<reference evidence="1" key="1">
    <citation type="submission" date="2018-06" db="EMBL/GenBank/DDBJ databases">
        <authorList>
            <person name="Zhirakovskaya E."/>
        </authorList>
    </citation>
    <scope>NUCLEOTIDE SEQUENCE</scope>
</reference>
<accession>A0A3B0SCN6</accession>
<gene>
    <name evidence="1" type="ORF">MNBD_ACTINO02-39</name>
</gene>
<evidence type="ECO:0000313" key="1">
    <source>
        <dbReference type="EMBL" id="VAV98398.1"/>
    </source>
</evidence>
<proteinExistence type="predicted"/>
<name>A0A3B0SCN6_9ZZZZ</name>
<dbReference type="EMBL" id="UOEK01000141">
    <property type="protein sequence ID" value="VAV98398.1"/>
    <property type="molecule type" value="Genomic_DNA"/>
</dbReference>
<sequence>MDSQTFLDSLTPGMPIVYGGNKVTHVSEQLAAAF</sequence>
<dbReference type="AlphaFoldDB" id="A0A3B0SCN6"/>
<protein>
    <submittedName>
        <fullName evidence="1">Uncharacterized protein</fullName>
    </submittedName>
</protein>